<comment type="caution">
    <text evidence="3">The sequence shown here is derived from an EMBL/GenBank/DDBJ whole genome shotgun (WGS) entry which is preliminary data.</text>
</comment>
<comment type="similarity">
    <text evidence="1">Belongs to the short-chain dehydrogenases/reductases (SDR) family.</text>
</comment>
<dbReference type="GO" id="GO:0016491">
    <property type="term" value="F:oxidoreductase activity"/>
    <property type="evidence" value="ECO:0007669"/>
    <property type="project" value="UniProtKB-KW"/>
</dbReference>
<protein>
    <recommendedName>
        <fullName evidence="5">NAD(P)-binding protein</fullName>
    </recommendedName>
</protein>
<keyword evidence="4" id="KW-1185">Reference proteome</keyword>
<dbReference type="EMBL" id="BHVY01000005">
    <property type="protein sequence ID" value="GIJ89480.1"/>
    <property type="molecule type" value="Genomic_DNA"/>
</dbReference>
<dbReference type="Pfam" id="PF00106">
    <property type="entry name" value="adh_short"/>
    <property type="match status" value="1"/>
</dbReference>
<evidence type="ECO:0008006" key="5">
    <source>
        <dbReference type="Google" id="ProtNLM"/>
    </source>
</evidence>
<accession>A0A9P3BEC3</accession>
<name>A0A9P3BEC3_9EURO</name>
<dbReference type="Proteomes" id="UP001043456">
    <property type="component" value="Unassembled WGS sequence"/>
</dbReference>
<dbReference type="SUPFAM" id="SSF51735">
    <property type="entry name" value="NAD(P)-binding Rossmann-fold domains"/>
    <property type="match status" value="1"/>
</dbReference>
<evidence type="ECO:0000256" key="2">
    <source>
        <dbReference type="ARBA" id="ARBA00023002"/>
    </source>
</evidence>
<proteinExistence type="inferred from homology"/>
<evidence type="ECO:0000313" key="3">
    <source>
        <dbReference type="EMBL" id="GIJ89480.1"/>
    </source>
</evidence>
<sequence length="252" mass="28413">MYNYQPITSCPNCWVQARPAVEVRVLELDLSSFAAVREAADTILGWDGVPKIDVLVNNAGVIGVEWARSVDGFEMTFVVNHLGHFHFTNLIMSKFLASEALRVVNVSSEGHRFNQIRWGDYNFHDGDTYNKWQAYGQTKIANMSTPRLCIHHLSEHMNWWKERSAIQAVDAALGNVEDEVAFKSAKQGPAIHIFASFAPGLEVFQRIMARILTGCHVADPFTETVKPWGTSVVEAERLWQLSEKLVGQEFAY</sequence>
<dbReference type="OrthoDB" id="191139at2759"/>
<reference evidence="3 4" key="1">
    <citation type="submission" date="2018-10" db="EMBL/GenBank/DDBJ databases">
        <title>Pan-genome distribution and transcriptional activeness of fungal secondary metabolism genes in Aspergillus section Fumigati.</title>
        <authorList>
            <person name="Takahashi H."/>
            <person name="Umemura M."/>
            <person name="Ninomiya A."/>
            <person name="Kusuya Y."/>
            <person name="Urayama S."/>
            <person name="Shimizu M."/>
            <person name="Watanabe A."/>
            <person name="Kamei K."/>
            <person name="Yaguchi T."/>
            <person name="Hagiwara D."/>
        </authorList>
    </citation>
    <scope>NUCLEOTIDE SEQUENCE [LARGE SCALE GENOMIC DNA]</scope>
    <source>
        <strain evidence="3 4">IFM 55266</strain>
    </source>
</reference>
<dbReference type="InterPro" id="IPR036291">
    <property type="entry name" value="NAD(P)-bd_dom_sf"/>
</dbReference>
<dbReference type="GeneID" id="67007032"/>
<dbReference type="PANTHER" id="PTHR43157">
    <property type="entry name" value="PHOSPHATIDYLINOSITOL-GLYCAN BIOSYNTHESIS CLASS F PROTEIN-RELATED"/>
    <property type="match status" value="1"/>
</dbReference>
<evidence type="ECO:0000313" key="4">
    <source>
        <dbReference type="Proteomes" id="UP001043456"/>
    </source>
</evidence>
<dbReference type="Gene3D" id="3.40.50.720">
    <property type="entry name" value="NAD(P)-binding Rossmann-like Domain"/>
    <property type="match status" value="1"/>
</dbReference>
<keyword evidence="2" id="KW-0560">Oxidoreductase</keyword>
<dbReference type="PANTHER" id="PTHR43157:SF31">
    <property type="entry name" value="PHOSPHATIDYLINOSITOL-GLYCAN BIOSYNTHESIS CLASS F PROTEIN"/>
    <property type="match status" value="1"/>
</dbReference>
<dbReference type="RefSeq" id="XP_043160226.1">
    <property type="nucleotide sequence ID" value="XM_043304291.1"/>
</dbReference>
<dbReference type="InterPro" id="IPR002347">
    <property type="entry name" value="SDR_fam"/>
</dbReference>
<organism evidence="3 4">
    <name type="scientific">Aspergillus pseudoviridinutans</name>
    <dbReference type="NCBI Taxonomy" id="1517512"/>
    <lineage>
        <taxon>Eukaryota</taxon>
        <taxon>Fungi</taxon>
        <taxon>Dikarya</taxon>
        <taxon>Ascomycota</taxon>
        <taxon>Pezizomycotina</taxon>
        <taxon>Eurotiomycetes</taxon>
        <taxon>Eurotiomycetidae</taxon>
        <taxon>Eurotiales</taxon>
        <taxon>Aspergillaceae</taxon>
        <taxon>Aspergillus</taxon>
        <taxon>Aspergillus subgen. Fumigati</taxon>
    </lineage>
</organism>
<dbReference type="AlphaFoldDB" id="A0A9P3BEC3"/>
<gene>
    <name evidence="3" type="ORF">Asppvi_008422</name>
</gene>
<evidence type="ECO:0000256" key="1">
    <source>
        <dbReference type="ARBA" id="ARBA00006484"/>
    </source>
</evidence>